<dbReference type="GO" id="GO:0005249">
    <property type="term" value="F:voltage-gated potassium channel activity"/>
    <property type="evidence" value="ECO:0007669"/>
    <property type="project" value="InterPro"/>
</dbReference>
<sequence length="354" mass="39569">MVERSTQMPKFAGSNPRFATLGIGYDWRMTAKIPEMAIPVSLVFIGSIQSYATRRPLATYADYQLTEEDKTVIRVIRKFKLFVARRKFREALKPYDVKDVIEQYSVGHLDMLTRVKTLQSRLDQILGRQQNKSCSSDTGHKSLASRIIGIESSMRKLEKKMDLMLQMCQGIARVKENSGSLKHLRKRTQYPHAANFETGSAFTEQRDVQADHQRRFGASHFPPYTYTGGSVSCGTMTNAPLLDSTMLSAFVRTNSCFDLHAQAEGIFANQKTPRSSQFPAPSVVFSVDLSPSTCETSPEGTKSQEYIANTPMEGLSNDNHLRTCTSSEHAMNSPPEKPFLGVTVGYKPDSSPLK</sequence>
<protein>
    <submittedName>
        <fullName evidence="12">KCNQ_channel domain-containing protein</fullName>
    </submittedName>
</protein>
<dbReference type="Pfam" id="PF03520">
    <property type="entry name" value="KCNQ_channel"/>
    <property type="match status" value="1"/>
</dbReference>
<dbReference type="OrthoDB" id="8879391at2759"/>
<reference evidence="10 11" key="2">
    <citation type="submission" date="2018-11" db="EMBL/GenBank/DDBJ databases">
        <authorList>
            <consortium name="Pathogen Informatics"/>
        </authorList>
    </citation>
    <scope>NUCLEOTIDE SEQUENCE [LARGE SCALE GENOMIC DNA]</scope>
    <source>
        <strain evidence="10 11">NST_G2</strain>
    </source>
</reference>
<proteinExistence type="predicted"/>
<reference evidence="12" key="1">
    <citation type="submission" date="2016-06" db="UniProtKB">
        <authorList>
            <consortium name="WormBaseParasite"/>
        </authorList>
    </citation>
    <scope>IDENTIFICATION</scope>
</reference>
<organism evidence="12">
    <name type="scientific">Schistocephalus solidus</name>
    <name type="common">Tapeworm</name>
    <dbReference type="NCBI Taxonomy" id="70667"/>
    <lineage>
        <taxon>Eukaryota</taxon>
        <taxon>Metazoa</taxon>
        <taxon>Spiralia</taxon>
        <taxon>Lophotrochozoa</taxon>
        <taxon>Platyhelminthes</taxon>
        <taxon>Cestoda</taxon>
        <taxon>Eucestoda</taxon>
        <taxon>Diphyllobothriidea</taxon>
        <taxon>Diphyllobothriidae</taxon>
        <taxon>Schistocephalus</taxon>
    </lineage>
</organism>
<comment type="subcellular location">
    <subcellularLocation>
        <location evidence="1">Cell membrane</location>
        <topology evidence="1">Multi-pass membrane protein</topology>
    </subcellularLocation>
</comment>
<evidence type="ECO:0000259" key="9">
    <source>
        <dbReference type="Pfam" id="PF03520"/>
    </source>
</evidence>
<accession>A0A183SMN7</accession>
<dbReference type="GO" id="GO:0008076">
    <property type="term" value="C:voltage-gated potassium channel complex"/>
    <property type="evidence" value="ECO:0007669"/>
    <property type="project" value="TreeGrafter"/>
</dbReference>
<evidence type="ECO:0000256" key="3">
    <source>
        <dbReference type="ARBA" id="ARBA00022475"/>
    </source>
</evidence>
<dbReference type="InterPro" id="IPR013821">
    <property type="entry name" value="K_chnl_volt-dep_KCNQ_C"/>
</dbReference>
<dbReference type="PANTHER" id="PTHR47735:SF9">
    <property type="entry name" value="POTASSIUM VOLTAGE-GATED CHANNEL SUBFAMILY KQT MEMBER 4-LIKE ISOFORM X1"/>
    <property type="match status" value="1"/>
</dbReference>
<keyword evidence="3" id="KW-1003">Cell membrane</keyword>
<dbReference type="InterPro" id="IPR003937">
    <property type="entry name" value="K_chnl_volt-dep_KCNQ"/>
</dbReference>
<dbReference type="PANTHER" id="PTHR47735">
    <property type="entry name" value="POTASSIUM VOLTAGE-GATED CHANNEL SUBFAMILY KQT MEMBER 4"/>
    <property type="match status" value="1"/>
</dbReference>
<keyword evidence="6" id="KW-0407">Ion channel</keyword>
<evidence type="ECO:0000313" key="12">
    <source>
        <dbReference type="WBParaSite" id="SSLN_0000566401-mRNA-1"/>
    </source>
</evidence>
<dbReference type="EMBL" id="UYSU01033269">
    <property type="protein sequence ID" value="VDL91870.1"/>
    <property type="molecule type" value="Genomic_DNA"/>
</dbReference>
<dbReference type="WBParaSite" id="SSLN_0000566401-mRNA-1">
    <property type="protein sequence ID" value="SSLN_0000566401-mRNA-1"/>
    <property type="gene ID" value="SSLN_0000566401"/>
</dbReference>
<name>A0A183SMN7_SCHSO</name>
<evidence type="ECO:0000256" key="2">
    <source>
        <dbReference type="ARBA" id="ARBA00022448"/>
    </source>
</evidence>
<keyword evidence="11" id="KW-1185">Reference proteome</keyword>
<dbReference type="Proteomes" id="UP000275846">
    <property type="component" value="Unassembled WGS sequence"/>
</dbReference>
<keyword evidence="4" id="KW-0630">Potassium</keyword>
<feature type="domain" description="Potassium channel voltage dependent KCNQ C-terminal" evidence="9">
    <location>
        <begin position="66"/>
        <end position="169"/>
    </location>
</feature>
<dbReference type="STRING" id="70667.A0A183SMN7"/>
<evidence type="ECO:0000256" key="1">
    <source>
        <dbReference type="ARBA" id="ARBA00004651"/>
    </source>
</evidence>
<evidence type="ECO:0000313" key="11">
    <source>
        <dbReference type="Proteomes" id="UP000275846"/>
    </source>
</evidence>
<gene>
    <name evidence="10" type="ORF">SSLN_LOCUS5485</name>
</gene>
<evidence type="ECO:0000256" key="5">
    <source>
        <dbReference type="ARBA" id="ARBA00023065"/>
    </source>
</evidence>
<comment type="catalytic activity">
    <reaction evidence="7">
        <text>K(+)(in) = K(+)(out)</text>
        <dbReference type="Rhea" id="RHEA:29463"/>
        <dbReference type="ChEBI" id="CHEBI:29103"/>
    </reaction>
</comment>
<evidence type="ECO:0000313" key="10">
    <source>
        <dbReference type="EMBL" id="VDL91870.1"/>
    </source>
</evidence>
<evidence type="ECO:0000256" key="7">
    <source>
        <dbReference type="ARBA" id="ARBA00034430"/>
    </source>
</evidence>
<keyword evidence="2" id="KW-0813">Transport</keyword>
<keyword evidence="5" id="KW-0406">Ion transport</keyword>
<feature type="region of interest" description="Disordered" evidence="8">
    <location>
        <begin position="325"/>
        <end position="354"/>
    </location>
</feature>
<dbReference type="Gene3D" id="6.10.140.1910">
    <property type="match status" value="1"/>
</dbReference>
<evidence type="ECO:0000256" key="8">
    <source>
        <dbReference type="SAM" id="MobiDB-lite"/>
    </source>
</evidence>
<keyword evidence="3" id="KW-0472">Membrane</keyword>
<evidence type="ECO:0000256" key="4">
    <source>
        <dbReference type="ARBA" id="ARBA00022958"/>
    </source>
</evidence>
<evidence type="ECO:0000256" key="6">
    <source>
        <dbReference type="ARBA" id="ARBA00023303"/>
    </source>
</evidence>
<dbReference type="AlphaFoldDB" id="A0A183SMN7"/>